<organism evidence="13 14">
    <name type="scientific">Methanobacterium congolense</name>
    <dbReference type="NCBI Taxonomy" id="118062"/>
    <lineage>
        <taxon>Archaea</taxon>
        <taxon>Methanobacteriati</taxon>
        <taxon>Methanobacteriota</taxon>
        <taxon>Methanomada group</taxon>
        <taxon>Methanobacteria</taxon>
        <taxon>Methanobacteriales</taxon>
        <taxon>Methanobacteriaceae</taxon>
        <taxon>Methanobacterium</taxon>
    </lineage>
</organism>
<dbReference type="EC" id="2.3.1.30" evidence="4"/>
<evidence type="ECO:0000256" key="9">
    <source>
        <dbReference type="ARBA" id="ARBA00022737"/>
    </source>
</evidence>
<dbReference type="InterPro" id="IPR053376">
    <property type="entry name" value="Serine_acetyltransferase"/>
</dbReference>
<dbReference type="NCBIfam" id="TIGR01172">
    <property type="entry name" value="cysE"/>
    <property type="match status" value="1"/>
</dbReference>
<gene>
    <name evidence="13" type="primary">cysE</name>
    <name evidence="13" type="ORF">MCBB_1070</name>
</gene>
<evidence type="ECO:0000256" key="10">
    <source>
        <dbReference type="ARBA" id="ARBA00023192"/>
    </source>
</evidence>
<keyword evidence="11 13" id="KW-0012">Acyltransferase</keyword>
<dbReference type="FunFam" id="2.160.10.10:FF:000007">
    <property type="entry name" value="Serine acetyltransferase"/>
    <property type="match status" value="1"/>
</dbReference>
<keyword evidence="14" id="KW-1185">Reference proteome</keyword>
<dbReference type="InterPro" id="IPR011004">
    <property type="entry name" value="Trimer_LpxA-like_sf"/>
</dbReference>
<proteinExistence type="inferred from homology"/>
<comment type="catalytic activity">
    <reaction evidence="12">
        <text>L-serine + acetyl-CoA = O-acetyl-L-serine + CoA</text>
        <dbReference type="Rhea" id="RHEA:24560"/>
        <dbReference type="ChEBI" id="CHEBI:33384"/>
        <dbReference type="ChEBI" id="CHEBI:57287"/>
        <dbReference type="ChEBI" id="CHEBI:57288"/>
        <dbReference type="ChEBI" id="CHEBI:58340"/>
        <dbReference type="EC" id="2.3.1.30"/>
    </reaction>
</comment>
<dbReference type="CDD" id="cd03354">
    <property type="entry name" value="LbH_SAT"/>
    <property type="match status" value="1"/>
</dbReference>
<dbReference type="STRING" id="118062.MCBB_1070"/>
<dbReference type="RefSeq" id="WP_071906765.1">
    <property type="nucleotide sequence ID" value="NZ_LT607756.1"/>
</dbReference>
<evidence type="ECO:0000256" key="1">
    <source>
        <dbReference type="ARBA" id="ARBA00004496"/>
    </source>
</evidence>
<dbReference type="OrthoDB" id="10940at2157"/>
<dbReference type="NCBIfam" id="NF041874">
    <property type="entry name" value="EPS_EpsC"/>
    <property type="match status" value="1"/>
</dbReference>
<dbReference type="FunFam" id="1.10.3130.10:FF:000003">
    <property type="entry name" value="Serine acetyltransferase"/>
    <property type="match status" value="1"/>
</dbReference>
<dbReference type="PATRIC" id="fig|129848.4.peg.1078"/>
<evidence type="ECO:0000256" key="12">
    <source>
        <dbReference type="ARBA" id="ARBA00049486"/>
    </source>
</evidence>
<keyword evidence="10" id="KW-0198">Cysteine biosynthesis</keyword>
<dbReference type="Pfam" id="PF00132">
    <property type="entry name" value="Hexapep"/>
    <property type="match status" value="1"/>
</dbReference>
<evidence type="ECO:0000256" key="7">
    <source>
        <dbReference type="ARBA" id="ARBA00022605"/>
    </source>
</evidence>
<dbReference type="Gene3D" id="1.10.3130.10">
    <property type="entry name" value="serine acetyltransferase, domain 1"/>
    <property type="match status" value="1"/>
</dbReference>
<dbReference type="GO" id="GO:0005737">
    <property type="term" value="C:cytoplasm"/>
    <property type="evidence" value="ECO:0007669"/>
    <property type="project" value="UniProtKB-SubCell"/>
</dbReference>
<dbReference type="InterPro" id="IPR042122">
    <property type="entry name" value="Ser_AcTrfase_N_sf"/>
</dbReference>
<dbReference type="PANTHER" id="PTHR42811">
    <property type="entry name" value="SERINE ACETYLTRANSFERASE"/>
    <property type="match status" value="1"/>
</dbReference>
<dbReference type="InterPro" id="IPR001451">
    <property type="entry name" value="Hexapep"/>
</dbReference>
<evidence type="ECO:0000256" key="5">
    <source>
        <dbReference type="ARBA" id="ARBA00018522"/>
    </source>
</evidence>
<dbReference type="GeneID" id="30411915"/>
<accession>A0A1D3L294</accession>
<dbReference type="KEGG" id="mcub:MCBB_1070"/>
<dbReference type="GO" id="GO:0006535">
    <property type="term" value="P:cysteine biosynthetic process from serine"/>
    <property type="evidence" value="ECO:0007669"/>
    <property type="project" value="InterPro"/>
</dbReference>
<sequence>MFDGLKEDIKTVFCRDPAARNKVEVILCYPGLHAIWLHRLASWFWIRNHLLMGRFISAINRLLTGIEIHPGATIGRRVFIDHGMGVVVGETAEVGDDVLIYQGVVLGGTSLEKKKRHPTIGNGVVIGSGAKVIGDIEIGDCSKIGAGSVVLKSAPPSSTIVGIPGRIVPEKRKCAIDLDHGKLPDPVAEVINLLMQRQDELERQINELGISSDVLKVNGFLTKKSEIEEIFSEGAGI</sequence>
<dbReference type="GO" id="GO:0009001">
    <property type="term" value="F:serine O-acetyltransferase activity"/>
    <property type="evidence" value="ECO:0007669"/>
    <property type="project" value="UniProtKB-EC"/>
</dbReference>
<evidence type="ECO:0000256" key="2">
    <source>
        <dbReference type="ARBA" id="ARBA00004876"/>
    </source>
</evidence>
<name>A0A1D3L294_9EURY</name>
<evidence type="ECO:0000256" key="6">
    <source>
        <dbReference type="ARBA" id="ARBA00022490"/>
    </source>
</evidence>
<evidence type="ECO:0000256" key="4">
    <source>
        <dbReference type="ARBA" id="ARBA00013266"/>
    </source>
</evidence>
<evidence type="ECO:0000313" key="13">
    <source>
        <dbReference type="EMBL" id="SCG85629.1"/>
    </source>
</evidence>
<keyword evidence="6" id="KW-0963">Cytoplasm</keyword>
<evidence type="ECO:0000313" key="14">
    <source>
        <dbReference type="Proteomes" id="UP000094707"/>
    </source>
</evidence>
<dbReference type="AlphaFoldDB" id="A0A1D3L294"/>
<keyword evidence="7" id="KW-0028">Amino-acid biosynthesis</keyword>
<reference evidence="13 14" key="1">
    <citation type="submission" date="2016-08" db="EMBL/GenBank/DDBJ databases">
        <authorList>
            <person name="Seilhamer J.J."/>
        </authorList>
    </citation>
    <scope>NUCLEOTIDE SEQUENCE [LARGE SCALE GENOMIC DNA]</scope>
    <source>
        <strain evidence="13">Buetzberg</strain>
    </source>
</reference>
<keyword evidence="9" id="KW-0677">Repeat</keyword>
<protein>
    <recommendedName>
        <fullName evidence="5">Serine acetyltransferase</fullName>
        <ecNumber evidence="4">2.3.1.30</ecNumber>
    </recommendedName>
</protein>
<comment type="pathway">
    <text evidence="2">Amino-acid biosynthesis; L-cysteine biosynthesis; L-cysteine from L-serine: step 1/2.</text>
</comment>
<dbReference type="SUPFAM" id="SSF51161">
    <property type="entry name" value="Trimeric LpxA-like enzymes"/>
    <property type="match status" value="1"/>
</dbReference>
<dbReference type="EMBL" id="LT607756">
    <property type="protein sequence ID" value="SCG85629.1"/>
    <property type="molecule type" value="Genomic_DNA"/>
</dbReference>
<dbReference type="Proteomes" id="UP000094707">
    <property type="component" value="Chromosome I"/>
</dbReference>
<dbReference type="InterPro" id="IPR005881">
    <property type="entry name" value="Ser_O-AcTrfase"/>
</dbReference>
<comment type="subcellular location">
    <subcellularLocation>
        <location evidence="1">Cytoplasm</location>
    </subcellularLocation>
</comment>
<keyword evidence="8 13" id="KW-0808">Transferase</keyword>
<evidence type="ECO:0000256" key="11">
    <source>
        <dbReference type="ARBA" id="ARBA00023315"/>
    </source>
</evidence>
<dbReference type="InterPro" id="IPR045304">
    <property type="entry name" value="LbH_SAT"/>
</dbReference>
<dbReference type="Gene3D" id="2.160.10.10">
    <property type="entry name" value="Hexapeptide repeat proteins"/>
    <property type="match status" value="1"/>
</dbReference>
<comment type="similarity">
    <text evidence="3">Belongs to the transferase hexapeptide repeat family.</text>
</comment>
<evidence type="ECO:0000256" key="8">
    <source>
        <dbReference type="ARBA" id="ARBA00022679"/>
    </source>
</evidence>
<evidence type="ECO:0000256" key="3">
    <source>
        <dbReference type="ARBA" id="ARBA00007274"/>
    </source>
</evidence>